<proteinExistence type="predicted"/>
<keyword evidence="3 5" id="KW-1133">Transmembrane helix</keyword>
<dbReference type="InterPro" id="IPR007318">
    <property type="entry name" value="Phopholipid_MeTrfase"/>
</dbReference>
<keyword evidence="6" id="KW-0808">Transferase</keyword>
<feature type="transmembrane region" description="Helical" evidence="5">
    <location>
        <begin position="20"/>
        <end position="40"/>
    </location>
</feature>
<evidence type="ECO:0000256" key="5">
    <source>
        <dbReference type="SAM" id="Phobius"/>
    </source>
</evidence>
<evidence type="ECO:0000256" key="3">
    <source>
        <dbReference type="ARBA" id="ARBA00022989"/>
    </source>
</evidence>
<dbReference type="AlphaFoldDB" id="A0A562P6J1"/>
<comment type="caution">
    <text evidence="6">The sequence shown here is derived from an EMBL/GenBank/DDBJ whole genome shotgun (WGS) entry which is preliminary data.</text>
</comment>
<dbReference type="GO" id="GO:0012505">
    <property type="term" value="C:endomembrane system"/>
    <property type="evidence" value="ECO:0007669"/>
    <property type="project" value="UniProtKB-SubCell"/>
</dbReference>
<keyword evidence="2 5" id="KW-0812">Transmembrane</keyword>
<name>A0A562P6J1_9HYPH</name>
<organism evidence="6 7">
    <name type="scientific">Mesorhizobium tianshanense</name>
    <dbReference type="NCBI Taxonomy" id="39844"/>
    <lineage>
        <taxon>Bacteria</taxon>
        <taxon>Pseudomonadati</taxon>
        <taxon>Pseudomonadota</taxon>
        <taxon>Alphaproteobacteria</taxon>
        <taxon>Hyphomicrobiales</taxon>
        <taxon>Phyllobacteriaceae</taxon>
        <taxon>Mesorhizobium</taxon>
    </lineage>
</organism>
<keyword evidence="7" id="KW-1185">Reference proteome</keyword>
<dbReference type="Proteomes" id="UP000317122">
    <property type="component" value="Unassembled WGS sequence"/>
</dbReference>
<dbReference type="Pfam" id="PF04191">
    <property type="entry name" value="PEMT"/>
    <property type="match status" value="1"/>
</dbReference>
<dbReference type="OrthoDB" id="9811969at2"/>
<evidence type="ECO:0000256" key="1">
    <source>
        <dbReference type="ARBA" id="ARBA00004127"/>
    </source>
</evidence>
<reference evidence="6 7" key="1">
    <citation type="journal article" date="2015" name="Stand. Genomic Sci.">
        <title>Genomic Encyclopedia of Bacterial and Archaeal Type Strains, Phase III: the genomes of soil and plant-associated and newly described type strains.</title>
        <authorList>
            <person name="Whitman W.B."/>
            <person name="Woyke T."/>
            <person name="Klenk H.P."/>
            <person name="Zhou Y."/>
            <person name="Lilburn T.G."/>
            <person name="Beck B.J."/>
            <person name="De Vos P."/>
            <person name="Vandamme P."/>
            <person name="Eisen J.A."/>
            <person name="Garrity G."/>
            <person name="Hugenholtz P."/>
            <person name="Kyrpides N.C."/>
        </authorList>
    </citation>
    <scope>NUCLEOTIDE SEQUENCE [LARGE SCALE GENOMIC DNA]</scope>
    <source>
        <strain evidence="6 7">CGMCC 1.2546</strain>
    </source>
</reference>
<feature type="transmembrane region" description="Helical" evidence="5">
    <location>
        <begin position="104"/>
        <end position="133"/>
    </location>
</feature>
<evidence type="ECO:0000256" key="4">
    <source>
        <dbReference type="ARBA" id="ARBA00023136"/>
    </source>
</evidence>
<dbReference type="GO" id="GO:0032259">
    <property type="term" value="P:methylation"/>
    <property type="evidence" value="ECO:0007669"/>
    <property type="project" value="UniProtKB-KW"/>
</dbReference>
<dbReference type="GO" id="GO:0008168">
    <property type="term" value="F:methyltransferase activity"/>
    <property type="evidence" value="ECO:0007669"/>
    <property type="project" value="UniProtKB-KW"/>
</dbReference>
<dbReference type="PANTHER" id="PTHR12714:SF24">
    <property type="entry name" value="SLR1182 PROTEIN"/>
    <property type="match status" value="1"/>
</dbReference>
<accession>A0A562P6J1</accession>
<comment type="subcellular location">
    <subcellularLocation>
        <location evidence="1">Endomembrane system</location>
        <topology evidence="1">Multi-pass membrane protein</topology>
    </subcellularLocation>
</comment>
<evidence type="ECO:0000256" key="2">
    <source>
        <dbReference type="ARBA" id="ARBA00022692"/>
    </source>
</evidence>
<dbReference type="RefSeq" id="WP_145715762.1">
    <property type="nucleotide sequence ID" value="NZ_BSPF01000115.1"/>
</dbReference>
<feature type="transmembrane region" description="Helical" evidence="5">
    <location>
        <begin position="52"/>
        <end position="72"/>
    </location>
</feature>
<dbReference type="PANTHER" id="PTHR12714">
    <property type="entry name" value="PROTEIN-S ISOPRENYLCYSTEINE O-METHYLTRANSFERASE"/>
    <property type="match status" value="1"/>
</dbReference>
<evidence type="ECO:0000313" key="6">
    <source>
        <dbReference type="EMBL" id="TWI40062.1"/>
    </source>
</evidence>
<keyword evidence="6" id="KW-0489">Methyltransferase</keyword>
<evidence type="ECO:0000313" key="7">
    <source>
        <dbReference type="Proteomes" id="UP000317122"/>
    </source>
</evidence>
<gene>
    <name evidence="6" type="ORF">IQ26_01667</name>
</gene>
<sequence length="166" mass="18260">MEMDPAGQQVTDTGTAGVVGRPIVFFPAAILVGLVLDRLLPLPFAIPEADGVPWIVAGSLILIGLVSFAAGVRNFSRAATPLPTNQPARVLVTTGIYRWTRNPIYLGFFLMYGGIGVATQSPWVLILTLPLAITVRYGVVAREEAYLERRFGDAYLDYKRRVRRWV</sequence>
<protein>
    <submittedName>
        <fullName evidence="6">Protein-S-isoprenylcysteine O-methyltransferase Ste14</fullName>
    </submittedName>
</protein>
<keyword evidence="4 5" id="KW-0472">Membrane</keyword>
<dbReference type="Gene3D" id="1.20.120.1630">
    <property type="match status" value="1"/>
</dbReference>
<dbReference type="EMBL" id="VLKT01000008">
    <property type="protein sequence ID" value="TWI40062.1"/>
    <property type="molecule type" value="Genomic_DNA"/>
</dbReference>